<keyword evidence="1" id="KW-1133">Transmembrane helix</keyword>
<comment type="caution">
    <text evidence="2">The sequence shown here is derived from an EMBL/GenBank/DDBJ whole genome shotgun (WGS) entry which is preliminary data.</text>
</comment>
<dbReference type="Proteomes" id="UP001169862">
    <property type="component" value="Unassembled WGS sequence"/>
</dbReference>
<keyword evidence="1" id="KW-0472">Membrane</keyword>
<organism evidence="2 3">
    <name type="scientific">Neptunomonas phycophila</name>
    <dbReference type="NCBI Taxonomy" id="1572645"/>
    <lineage>
        <taxon>Bacteria</taxon>
        <taxon>Pseudomonadati</taxon>
        <taxon>Pseudomonadota</taxon>
        <taxon>Gammaproteobacteria</taxon>
        <taxon>Oceanospirillales</taxon>
        <taxon>Oceanospirillaceae</taxon>
        <taxon>Neptunomonas</taxon>
    </lineage>
</organism>
<evidence type="ECO:0000313" key="3">
    <source>
        <dbReference type="Proteomes" id="UP001169862"/>
    </source>
</evidence>
<dbReference type="EMBL" id="JAUOPG010000002">
    <property type="protein sequence ID" value="MDO6452554.1"/>
    <property type="molecule type" value="Genomic_DNA"/>
</dbReference>
<name>A0AAW7XH03_9GAMM</name>
<feature type="transmembrane region" description="Helical" evidence="1">
    <location>
        <begin position="26"/>
        <end position="49"/>
    </location>
</feature>
<dbReference type="AlphaFoldDB" id="A0AAW7XH03"/>
<evidence type="ECO:0000256" key="1">
    <source>
        <dbReference type="SAM" id="Phobius"/>
    </source>
</evidence>
<proteinExistence type="predicted"/>
<accession>A0AAW7XH03</accession>
<keyword evidence="1" id="KW-0812">Transmembrane</keyword>
<reference evidence="2" key="1">
    <citation type="submission" date="2023-07" db="EMBL/GenBank/DDBJ databases">
        <title>Genome content predicts the carbon catabolic preferences of heterotrophic bacteria.</title>
        <authorList>
            <person name="Gralka M."/>
        </authorList>
    </citation>
    <scope>NUCLEOTIDE SEQUENCE</scope>
    <source>
        <strain evidence="2">I2M16</strain>
    </source>
</reference>
<sequence length="311" mass="34916">MKKHLQQWLDQRFPASNNIKLTQNRIYILPTKAGIGYLIVACAVLLLGINYQNNLAYAVCFLMVSMLITAILHTFSNLSGLHINTGAVMPVFAGQNAYVSVVLASVRDQQQLSIGFLREAFQTTDVPVSNPVTVVISRSTRWRGWLEPGLLVISTVYPFGLLKSWSRVRIDQKILVYPRPIQGGDLQSLTSGILDDTGSGRSDENLDALKSYETGESISRIAWKVYAKGQGLHSLNFERESQDNTWLHWALWPELTREARLSRLAYWAVELSRQNLSFGLQIPGARVEINQGDEHMHAVLTCLALYEGKEQ</sequence>
<dbReference type="PANTHER" id="PTHR34351:SF1">
    <property type="entry name" value="SLR1927 PROTEIN"/>
    <property type="match status" value="1"/>
</dbReference>
<dbReference type="RefSeq" id="WP_303548593.1">
    <property type="nucleotide sequence ID" value="NZ_JAUOPG010000002.1"/>
</dbReference>
<gene>
    <name evidence="2" type="ORF">Q4490_03155</name>
</gene>
<dbReference type="PANTHER" id="PTHR34351">
    <property type="entry name" value="SLR1927 PROTEIN-RELATED"/>
    <property type="match status" value="1"/>
</dbReference>
<protein>
    <submittedName>
        <fullName evidence="2">DUF58 domain-containing protein</fullName>
    </submittedName>
</protein>
<feature type="transmembrane region" description="Helical" evidence="1">
    <location>
        <begin position="55"/>
        <end position="75"/>
    </location>
</feature>
<evidence type="ECO:0000313" key="2">
    <source>
        <dbReference type="EMBL" id="MDO6452554.1"/>
    </source>
</evidence>